<dbReference type="InterPro" id="IPR018247">
    <property type="entry name" value="EF_Hand_1_Ca_BS"/>
</dbReference>
<sequence>MPSSPGCWLLGDRGFANKPPVLTPFKMSNSSNPSNVLPPRELQIIKQAFRVLDANHDGFISKSELKQCLRRFGIQFRDSDIDRALQMIGLNHDVSYNEYMKFVVAVYRGEYDQFLLNAIGYPSANIGGIPRRRYRR</sequence>
<dbReference type="InterPro" id="IPR002048">
    <property type="entry name" value="EF_hand_dom"/>
</dbReference>
<evidence type="ECO:0000313" key="3">
    <source>
        <dbReference type="EMBL" id="CAF0864391.1"/>
    </source>
</evidence>
<evidence type="ECO:0000259" key="2">
    <source>
        <dbReference type="PROSITE" id="PS50222"/>
    </source>
</evidence>
<dbReference type="AlphaFoldDB" id="A0A813X7T9"/>
<dbReference type="PROSITE" id="PS00018">
    <property type="entry name" value="EF_HAND_1"/>
    <property type="match status" value="1"/>
</dbReference>
<proteinExistence type="predicted"/>
<dbReference type="Proteomes" id="UP000677228">
    <property type="component" value="Unassembled WGS sequence"/>
</dbReference>
<reference evidence="3" key="1">
    <citation type="submission" date="2021-02" db="EMBL/GenBank/DDBJ databases">
        <authorList>
            <person name="Nowell W R."/>
        </authorList>
    </citation>
    <scope>NUCLEOTIDE SEQUENCE</scope>
</reference>
<evidence type="ECO:0000313" key="5">
    <source>
        <dbReference type="EMBL" id="CAF3651922.1"/>
    </source>
</evidence>
<dbReference type="EMBL" id="CAJNOQ010001058">
    <property type="protein sequence ID" value="CAF0864391.1"/>
    <property type="molecule type" value="Genomic_DNA"/>
</dbReference>
<accession>A0A813X7T9</accession>
<evidence type="ECO:0000256" key="1">
    <source>
        <dbReference type="ARBA" id="ARBA00022837"/>
    </source>
</evidence>
<keyword evidence="1" id="KW-0106">Calcium</keyword>
<dbReference type="GO" id="GO:0005509">
    <property type="term" value="F:calcium ion binding"/>
    <property type="evidence" value="ECO:0007669"/>
    <property type="project" value="InterPro"/>
</dbReference>
<comment type="caution">
    <text evidence="3">The sequence shown here is derived from an EMBL/GenBank/DDBJ whole genome shotgun (WGS) entry which is preliminary data.</text>
</comment>
<dbReference type="EMBL" id="CAJOBC010001058">
    <property type="protein sequence ID" value="CAF3651922.1"/>
    <property type="molecule type" value="Genomic_DNA"/>
</dbReference>
<organism evidence="3 7">
    <name type="scientific">Didymodactylos carnosus</name>
    <dbReference type="NCBI Taxonomy" id="1234261"/>
    <lineage>
        <taxon>Eukaryota</taxon>
        <taxon>Metazoa</taxon>
        <taxon>Spiralia</taxon>
        <taxon>Gnathifera</taxon>
        <taxon>Rotifera</taxon>
        <taxon>Eurotatoria</taxon>
        <taxon>Bdelloidea</taxon>
        <taxon>Philodinida</taxon>
        <taxon>Philodinidae</taxon>
        <taxon>Didymodactylos</taxon>
    </lineage>
</organism>
<dbReference type="SUPFAM" id="SSF47473">
    <property type="entry name" value="EF-hand"/>
    <property type="match status" value="1"/>
</dbReference>
<evidence type="ECO:0000313" key="6">
    <source>
        <dbReference type="EMBL" id="CAF3953938.1"/>
    </source>
</evidence>
<gene>
    <name evidence="3" type="ORF">GPM918_LOCUS6758</name>
    <name evidence="4" type="ORF">OVA965_LOCUS21516</name>
    <name evidence="5" type="ORF">SRO942_LOCUS6758</name>
    <name evidence="6" type="ORF">TMI583_LOCUS22178</name>
</gene>
<dbReference type="Proteomes" id="UP000681722">
    <property type="component" value="Unassembled WGS sequence"/>
</dbReference>
<dbReference type="Gene3D" id="1.10.238.10">
    <property type="entry name" value="EF-hand"/>
    <property type="match status" value="1"/>
</dbReference>
<keyword evidence="7" id="KW-1185">Reference proteome</keyword>
<dbReference type="Proteomes" id="UP000682733">
    <property type="component" value="Unassembled WGS sequence"/>
</dbReference>
<name>A0A813X7T9_9BILA</name>
<dbReference type="Pfam" id="PF13499">
    <property type="entry name" value="EF-hand_7"/>
    <property type="match status" value="1"/>
</dbReference>
<dbReference type="Proteomes" id="UP000663829">
    <property type="component" value="Unassembled WGS sequence"/>
</dbReference>
<dbReference type="CDD" id="cd00051">
    <property type="entry name" value="EFh"/>
    <property type="match status" value="1"/>
</dbReference>
<dbReference type="InterPro" id="IPR011992">
    <property type="entry name" value="EF-hand-dom_pair"/>
</dbReference>
<evidence type="ECO:0000313" key="4">
    <source>
        <dbReference type="EMBL" id="CAF1149187.1"/>
    </source>
</evidence>
<feature type="domain" description="EF-hand" evidence="2">
    <location>
        <begin position="40"/>
        <end position="75"/>
    </location>
</feature>
<dbReference type="EMBL" id="CAJNOK010011817">
    <property type="protein sequence ID" value="CAF1149187.1"/>
    <property type="molecule type" value="Genomic_DNA"/>
</dbReference>
<dbReference type="EMBL" id="CAJOBA010030262">
    <property type="protein sequence ID" value="CAF3953938.1"/>
    <property type="molecule type" value="Genomic_DNA"/>
</dbReference>
<evidence type="ECO:0000313" key="7">
    <source>
        <dbReference type="Proteomes" id="UP000663829"/>
    </source>
</evidence>
<dbReference type="PROSITE" id="PS50222">
    <property type="entry name" value="EF_HAND_2"/>
    <property type="match status" value="1"/>
</dbReference>
<dbReference type="OrthoDB" id="26525at2759"/>
<protein>
    <recommendedName>
        <fullName evidence="2">EF-hand domain-containing protein</fullName>
    </recommendedName>
</protein>
<dbReference type="SMART" id="SM00054">
    <property type="entry name" value="EFh"/>
    <property type="match status" value="2"/>
</dbReference>